<organism evidence="1 2">
    <name type="scientific">Enterococcus faecalis ATCC 6055</name>
    <dbReference type="NCBI Taxonomy" id="1169311"/>
    <lineage>
        <taxon>Bacteria</taxon>
        <taxon>Bacillati</taxon>
        <taxon>Bacillota</taxon>
        <taxon>Bacilli</taxon>
        <taxon>Lactobacillales</taxon>
        <taxon>Enterococcaceae</taxon>
        <taxon>Enterococcus</taxon>
    </lineage>
</organism>
<dbReference type="AlphaFoldDB" id="R3KB18"/>
<comment type="caution">
    <text evidence="1">The sequence shown here is derived from an EMBL/GenBank/DDBJ whole genome shotgun (WGS) entry which is preliminary data.</text>
</comment>
<evidence type="ECO:0000313" key="2">
    <source>
        <dbReference type="Proteomes" id="UP000013638"/>
    </source>
</evidence>
<dbReference type="Proteomes" id="UP000013638">
    <property type="component" value="Unassembled WGS sequence"/>
</dbReference>
<reference evidence="1 2" key="1">
    <citation type="submission" date="2013-02" db="EMBL/GenBank/DDBJ databases">
        <title>The Genome Sequence of Enterococcus faecalis ATCC_6055.</title>
        <authorList>
            <consortium name="The Broad Institute Genome Sequencing Platform"/>
            <consortium name="The Broad Institute Genome Sequencing Center for Infectious Disease"/>
            <person name="Earl A.M."/>
            <person name="Gilmore M.S."/>
            <person name="Lebreton F."/>
            <person name="Walker B."/>
            <person name="Young S.K."/>
            <person name="Zeng Q."/>
            <person name="Gargeya S."/>
            <person name="Fitzgerald M."/>
            <person name="Haas B."/>
            <person name="Abouelleil A."/>
            <person name="Alvarado L."/>
            <person name="Arachchi H.M."/>
            <person name="Berlin A.M."/>
            <person name="Chapman S.B."/>
            <person name="Dewar J."/>
            <person name="Goldberg J."/>
            <person name="Griggs A."/>
            <person name="Gujja S."/>
            <person name="Hansen M."/>
            <person name="Howarth C."/>
            <person name="Imamovic A."/>
            <person name="Larimer J."/>
            <person name="McCowan C."/>
            <person name="Murphy C."/>
            <person name="Neiman D."/>
            <person name="Pearson M."/>
            <person name="Priest M."/>
            <person name="Roberts A."/>
            <person name="Saif S."/>
            <person name="Shea T."/>
            <person name="Sisk P."/>
            <person name="Sykes S."/>
            <person name="Wortman J."/>
            <person name="Nusbaum C."/>
            <person name="Birren B."/>
        </authorList>
    </citation>
    <scope>NUCLEOTIDE SEQUENCE [LARGE SCALE GENOMIC DNA]</scope>
    <source>
        <strain evidence="1 2">ATCC 6055</strain>
    </source>
</reference>
<protein>
    <submittedName>
        <fullName evidence="1">Uncharacterized protein</fullName>
    </submittedName>
</protein>
<accession>R3KB18</accession>
<proteinExistence type="predicted"/>
<evidence type="ECO:0000313" key="1">
    <source>
        <dbReference type="EMBL" id="EOK10666.1"/>
    </source>
</evidence>
<sequence length="92" mass="10746">MKKLLENECLYSEFCTFIGNSAKDTEEAVRQLSFRGAKKMGDKMMRSYRKGELKDGMVLTLKDRELPIQYASKVIRNEESLALDELQIYLRM</sequence>
<dbReference type="PATRIC" id="fig|1169311.3.peg.2429"/>
<dbReference type="HOGENOM" id="CLU_2408697_0_0_9"/>
<name>R3KB18_ENTFL</name>
<dbReference type="EMBL" id="ASDZ01000030">
    <property type="protein sequence ID" value="EOK10666.1"/>
    <property type="molecule type" value="Genomic_DNA"/>
</dbReference>
<dbReference type="RefSeq" id="WP_010829017.1">
    <property type="nucleotide sequence ID" value="NZ_KB944866.1"/>
</dbReference>
<gene>
    <name evidence="1" type="ORF">WOU_02466</name>
</gene>